<gene>
    <name evidence="3" type="ORF">ATC03_16710</name>
</gene>
<dbReference type="KEGG" id="agy:ATC03_16710"/>
<evidence type="ECO:0000313" key="3">
    <source>
        <dbReference type="EMBL" id="ANJ28109.1"/>
    </source>
</evidence>
<proteinExistence type="inferred from homology"/>
<name>A0A191WIV8_9MICO</name>
<dbReference type="AlphaFoldDB" id="A0A191WIV8"/>
<sequence>MTEEIVNIYDAKTGFSRLVSRVEHGERVTISRNGHPVARLVPIEPERTARVPGALSGRVRIAADFDAFDDRDAREWFGE</sequence>
<evidence type="ECO:0000256" key="2">
    <source>
        <dbReference type="RuleBase" id="RU362080"/>
    </source>
</evidence>
<dbReference type="NCBIfam" id="TIGR01552">
    <property type="entry name" value="phd_fam"/>
    <property type="match status" value="1"/>
</dbReference>
<dbReference type="EMBL" id="CP013979">
    <property type="protein sequence ID" value="ANJ28109.1"/>
    <property type="molecule type" value="Genomic_DNA"/>
</dbReference>
<organism evidence="3 4">
    <name type="scientific">Agromyces aureus</name>
    <dbReference type="NCBI Taxonomy" id="453304"/>
    <lineage>
        <taxon>Bacteria</taxon>
        <taxon>Bacillati</taxon>
        <taxon>Actinomycetota</taxon>
        <taxon>Actinomycetes</taxon>
        <taxon>Micrococcales</taxon>
        <taxon>Microbacteriaceae</taxon>
        <taxon>Agromyces</taxon>
    </lineage>
</organism>
<reference evidence="3 4" key="1">
    <citation type="journal article" date="2016" name="Int. J. Syst. Evol. Microbiol.">
        <title>Agromyces aureus sp. nov., isolated from the rhizosphere of Salix caprea L. grown in a heavy-metal-contaminated soil.</title>
        <authorList>
            <person name="Corretto E."/>
            <person name="Antonielli L."/>
            <person name="Sessitsch A."/>
            <person name="Compant S."/>
            <person name="Gorfer M."/>
            <person name="Kuffner M."/>
            <person name="Brader G."/>
        </authorList>
    </citation>
    <scope>NUCLEOTIDE SEQUENCE [LARGE SCALE GENOMIC DNA]</scope>
    <source>
        <strain evidence="3 4">AR33</strain>
    </source>
</reference>
<comment type="function">
    <text evidence="2">Antitoxin component of a type II toxin-antitoxin (TA) system.</text>
</comment>
<dbReference type="InterPro" id="IPR006442">
    <property type="entry name" value="Antitoxin_Phd/YefM"/>
</dbReference>
<dbReference type="OrthoDB" id="33091at2"/>
<reference evidence="4" key="2">
    <citation type="submission" date="2016-01" db="EMBL/GenBank/DDBJ databases">
        <title>Complete genome sequence of Agromyces aureus AR33T and comparison with related organisms.</title>
        <authorList>
            <person name="Corretto E."/>
            <person name="Antonielli L."/>
            <person name="Sessitsch A."/>
            <person name="Brader G."/>
        </authorList>
    </citation>
    <scope>NUCLEOTIDE SEQUENCE [LARGE SCALE GENOMIC DNA]</scope>
    <source>
        <strain evidence="4">AR33</strain>
    </source>
</reference>
<protein>
    <recommendedName>
        <fullName evidence="2">Antitoxin</fullName>
    </recommendedName>
</protein>
<accession>A0A191WIV8</accession>
<dbReference type="RefSeq" id="WP_067879581.1">
    <property type="nucleotide sequence ID" value="NZ_CP013979.1"/>
</dbReference>
<evidence type="ECO:0000256" key="1">
    <source>
        <dbReference type="ARBA" id="ARBA00009981"/>
    </source>
</evidence>
<dbReference type="InterPro" id="IPR036165">
    <property type="entry name" value="YefM-like_sf"/>
</dbReference>
<comment type="similarity">
    <text evidence="1 2">Belongs to the phD/YefM antitoxin family.</text>
</comment>
<dbReference type="STRING" id="453304.ATC03_16710"/>
<dbReference type="Pfam" id="PF02604">
    <property type="entry name" value="PhdYeFM_antitox"/>
    <property type="match status" value="1"/>
</dbReference>
<dbReference type="Proteomes" id="UP000078437">
    <property type="component" value="Chromosome"/>
</dbReference>
<keyword evidence="4" id="KW-1185">Reference proteome</keyword>
<dbReference type="SUPFAM" id="SSF143120">
    <property type="entry name" value="YefM-like"/>
    <property type="match status" value="1"/>
</dbReference>
<dbReference type="Gene3D" id="3.40.1620.10">
    <property type="entry name" value="YefM-like domain"/>
    <property type="match status" value="1"/>
</dbReference>
<evidence type="ECO:0000313" key="4">
    <source>
        <dbReference type="Proteomes" id="UP000078437"/>
    </source>
</evidence>